<dbReference type="GO" id="GO:0031505">
    <property type="term" value="P:fungal-type cell wall organization"/>
    <property type="evidence" value="ECO:0007669"/>
    <property type="project" value="TreeGrafter"/>
</dbReference>
<organism evidence="3 4">
    <name type="scientific">Hanseniaspora valbyensis NRRL Y-1626</name>
    <dbReference type="NCBI Taxonomy" id="766949"/>
    <lineage>
        <taxon>Eukaryota</taxon>
        <taxon>Fungi</taxon>
        <taxon>Dikarya</taxon>
        <taxon>Ascomycota</taxon>
        <taxon>Saccharomycotina</taxon>
        <taxon>Saccharomycetes</taxon>
        <taxon>Saccharomycodales</taxon>
        <taxon>Saccharomycodaceae</taxon>
        <taxon>Hanseniaspora</taxon>
    </lineage>
</organism>
<dbReference type="Pfam" id="PF06687">
    <property type="entry name" value="SUR7"/>
    <property type="match status" value="1"/>
</dbReference>
<comment type="caution">
    <text evidence="3">The sequence shown here is derived from an EMBL/GenBank/DDBJ whole genome shotgun (WGS) entry which is preliminary data.</text>
</comment>
<evidence type="ECO:0000256" key="2">
    <source>
        <dbReference type="SAM" id="Phobius"/>
    </source>
</evidence>
<reference evidence="4" key="1">
    <citation type="journal article" date="2016" name="Proc. Natl. Acad. Sci. U.S.A.">
        <title>Comparative genomics of biotechnologically important yeasts.</title>
        <authorList>
            <person name="Riley R."/>
            <person name="Haridas S."/>
            <person name="Wolfe K.H."/>
            <person name="Lopes M.R."/>
            <person name="Hittinger C.T."/>
            <person name="Goeker M."/>
            <person name="Salamov A.A."/>
            <person name="Wisecaver J.H."/>
            <person name="Long T.M."/>
            <person name="Calvey C.H."/>
            <person name="Aerts A.L."/>
            <person name="Barry K.W."/>
            <person name="Choi C."/>
            <person name="Clum A."/>
            <person name="Coughlan A.Y."/>
            <person name="Deshpande S."/>
            <person name="Douglass A.P."/>
            <person name="Hanson S.J."/>
            <person name="Klenk H.-P."/>
            <person name="LaButti K.M."/>
            <person name="Lapidus A."/>
            <person name="Lindquist E.A."/>
            <person name="Lipzen A.M."/>
            <person name="Meier-Kolthoff J.P."/>
            <person name="Ohm R.A."/>
            <person name="Otillar R.P."/>
            <person name="Pangilinan J.L."/>
            <person name="Peng Y."/>
            <person name="Rokas A."/>
            <person name="Rosa C.A."/>
            <person name="Scheuner C."/>
            <person name="Sibirny A.A."/>
            <person name="Slot J.C."/>
            <person name="Stielow J.B."/>
            <person name="Sun H."/>
            <person name="Kurtzman C.P."/>
            <person name="Blackwell M."/>
            <person name="Grigoriev I.V."/>
            <person name="Jeffries T.W."/>
        </authorList>
    </citation>
    <scope>NUCLEOTIDE SEQUENCE [LARGE SCALE GENOMIC DNA]</scope>
    <source>
        <strain evidence="4">NRRL Y-1626</strain>
    </source>
</reference>
<dbReference type="GO" id="GO:0006897">
    <property type="term" value="P:endocytosis"/>
    <property type="evidence" value="ECO:0007669"/>
    <property type="project" value="TreeGrafter"/>
</dbReference>
<gene>
    <name evidence="3" type="ORF">HANVADRAFT_53483</name>
</gene>
<feature type="transmembrane region" description="Helical" evidence="2">
    <location>
        <begin position="123"/>
        <end position="145"/>
    </location>
</feature>
<evidence type="ECO:0000256" key="1">
    <source>
        <dbReference type="SAM" id="MobiDB-lite"/>
    </source>
</evidence>
<dbReference type="EMBL" id="LXPE01000028">
    <property type="protein sequence ID" value="OBA25989.1"/>
    <property type="molecule type" value="Genomic_DNA"/>
</dbReference>
<feature type="transmembrane region" description="Helical" evidence="2">
    <location>
        <begin position="157"/>
        <end position="181"/>
    </location>
</feature>
<proteinExistence type="predicted"/>
<feature type="compositionally biased region" description="Polar residues" evidence="1">
    <location>
        <begin position="311"/>
        <end position="320"/>
    </location>
</feature>
<dbReference type="OrthoDB" id="5419460at2759"/>
<dbReference type="Proteomes" id="UP000092321">
    <property type="component" value="Unassembled WGS sequence"/>
</dbReference>
<dbReference type="GO" id="GO:0045121">
    <property type="term" value="C:membrane raft"/>
    <property type="evidence" value="ECO:0007669"/>
    <property type="project" value="TreeGrafter"/>
</dbReference>
<keyword evidence="2" id="KW-1133">Transmembrane helix</keyword>
<dbReference type="AlphaFoldDB" id="A0A1B7TB67"/>
<name>A0A1B7TB67_9ASCO</name>
<keyword evidence="4" id="KW-1185">Reference proteome</keyword>
<dbReference type="GO" id="GO:0005938">
    <property type="term" value="C:cell cortex"/>
    <property type="evidence" value="ECO:0007669"/>
    <property type="project" value="TreeGrafter"/>
</dbReference>
<evidence type="ECO:0000313" key="3">
    <source>
        <dbReference type="EMBL" id="OBA25989.1"/>
    </source>
</evidence>
<evidence type="ECO:0000313" key="4">
    <source>
        <dbReference type="Proteomes" id="UP000092321"/>
    </source>
</evidence>
<sequence length="362" mass="40651">MSPLRTFLTFNKTLVTVLLILGNLLLLFLLIFSGTTNSFPINKFYLLQADTSNITSASYDVSRWTFWGLCQEKDGKTYCNNTANGSSDLSPAYPLSPIDNFGTTTNIPSDFNKNRDTYYYLSRFNFCFVLLGLIFQGVSGMVYFFTWCSNSFIKATWLFQILATLFCSAAAACTTPIVVMGRNAFNKSPQVSGSGSAKVGAVYLGVIWASCASSILLFFIIGFNFFKKIYQSHKEYVEMEKIKQDAQKYQEFVNTQNELSHQSYQQPPVDFSAPQLEQGAYNDDVTERDQEVYHLDKEAELKSEVAGHAGQQVSRNNTVTSSSKQSVARSASGANSKYGIKFFSVRDQKSRNNIKEEDESEY</sequence>
<feature type="compositionally biased region" description="Low complexity" evidence="1">
    <location>
        <begin position="321"/>
        <end position="332"/>
    </location>
</feature>
<protein>
    <submittedName>
        <fullName evidence="3">SUR7-domain-containing protein</fullName>
    </submittedName>
</protein>
<dbReference type="PANTHER" id="PTHR36414">
    <property type="entry name" value="PROTEIN SUR7"/>
    <property type="match status" value="1"/>
</dbReference>
<dbReference type="InterPro" id="IPR009571">
    <property type="entry name" value="SUR7/Rim9-like_fungi"/>
</dbReference>
<dbReference type="GO" id="GO:0032185">
    <property type="term" value="P:septin cytoskeleton organization"/>
    <property type="evidence" value="ECO:0007669"/>
    <property type="project" value="TreeGrafter"/>
</dbReference>
<feature type="transmembrane region" description="Helical" evidence="2">
    <location>
        <begin position="201"/>
        <end position="226"/>
    </location>
</feature>
<dbReference type="GO" id="GO:0030866">
    <property type="term" value="P:cortical actin cytoskeleton organization"/>
    <property type="evidence" value="ECO:0007669"/>
    <property type="project" value="TreeGrafter"/>
</dbReference>
<dbReference type="PANTHER" id="PTHR36414:SF1">
    <property type="entry name" value="PROTEIN SUR7"/>
    <property type="match status" value="1"/>
</dbReference>
<accession>A0A1B7TB67</accession>
<keyword evidence="2" id="KW-0472">Membrane</keyword>
<dbReference type="GO" id="GO:0005886">
    <property type="term" value="C:plasma membrane"/>
    <property type="evidence" value="ECO:0007669"/>
    <property type="project" value="InterPro"/>
</dbReference>
<feature type="region of interest" description="Disordered" evidence="1">
    <location>
        <begin position="304"/>
        <end position="334"/>
    </location>
</feature>
<keyword evidence="2" id="KW-0812">Transmembrane</keyword>